<evidence type="ECO:0000256" key="4">
    <source>
        <dbReference type="ARBA" id="ARBA00018370"/>
    </source>
</evidence>
<gene>
    <name evidence="12" type="ORF">GZA08_17105</name>
</gene>
<comment type="similarity">
    <text evidence="2">Belongs to the PpiC/parvulin rotamase family.</text>
</comment>
<sequence length="305" mass="32580">MLKQSTALAGLILSLGLTGPALAQDDQTTSEDGATEAQADATTDETMDLSADTVIASVDGVEITLGQMIIARSQLPQQYQQLPPDVLFDGVLTQLIQQQALSATMEEEPARVRIALENQRRSLMAGEALTSFLDSAVSEDAVRAAYDESFAESGGALEYNASHILVPTQEEAADVISRLEGGEEFATLATELSQDPGSGQNGGNLGWFGAGMMVEPFQAAVETLEVGEVSGPVESQFGWHVIQLNETREQTPPAYEEIAGEIEAQLQEEAINSYLTELTESAEVDRPEPGTYPADVLNDLTLLDE</sequence>
<dbReference type="EMBL" id="JAAGAB010000004">
    <property type="protein sequence ID" value="NDV02687.1"/>
    <property type="molecule type" value="Genomic_DNA"/>
</dbReference>
<dbReference type="PANTHER" id="PTHR47245:SF2">
    <property type="entry name" value="PEPTIDYL-PROLYL CIS-TRANS ISOMERASE HP_0175-RELATED"/>
    <property type="match status" value="1"/>
</dbReference>
<evidence type="ECO:0000313" key="13">
    <source>
        <dbReference type="Proteomes" id="UP000474757"/>
    </source>
</evidence>
<evidence type="ECO:0000256" key="2">
    <source>
        <dbReference type="ARBA" id="ARBA00007656"/>
    </source>
</evidence>
<evidence type="ECO:0000256" key="3">
    <source>
        <dbReference type="ARBA" id="ARBA00013194"/>
    </source>
</evidence>
<evidence type="ECO:0000256" key="10">
    <source>
        <dbReference type="SAM" id="SignalP"/>
    </source>
</evidence>
<keyword evidence="5 8" id="KW-0697">Rotamase</keyword>
<dbReference type="SUPFAM" id="SSF54534">
    <property type="entry name" value="FKBP-like"/>
    <property type="match status" value="1"/>
</dbReference>
<keyword evidence="8 12" id="KW-0413">Isomerase</keyword>
<feature type="region of interest" description="Disordered" evidence="9">
    <location>
        <begin position="23"/>
        <end position="46"/>
    </location>
</feature>
<evidence type="ECO:0000256" key="7">
    <source>
        <dbReference type="ARBA" id="ARBA00031484"/>
    </source>
</evidence>
<dbReference type="SUPFAM" id="SSF109998">
    <property type="entry name" value="Triger factor/SurA peptide-binding domain-like"/>
    <property type="match status" value="1"/>
</dbReference>
<feature type="signal peptide" evidence="10">
    <location>
        <begin position="1"/>
        <end position="23"/>
    </location>
</feature>
<dbReference type="Proteomes" id="UP000474757">
    <property type="component" value="Unassembled WGS sequence"/>
</dbReference>
<evidence type="ECO:0000313" key="12">
    <source>
        <dbReference type="EMBL" id="NDV02687.1"/>
    </source>
</evidence>
<feature type="compositionally biased region" description="Low complexity" evidence="9">
    <location>
        <begin position="31"/>
        <end position="41"/>
    </location>
</feature>
<protein>
    <recommendedName>
        <fullName evidence="4">Parvulin-like PPIase</fullName>
        <ecNumber evidence="3">5.2.1.8</ecNumber>
    </recommendedName>
    <alternativeName>
        <fullName evidence="6">Peptidyl-prolyl cis-trans isomerase plp</fullName>
    </alternativeName>
    <alternativeName>
        <fullName evidence="7">Rotamase plp</fullName>
    </alternativeName>
</protein>
<dbReference type="AlphaFoldDB" id="A0A6B2JW16"/>
<dbReference type="InterPro" id="IPR050245">
    <property type="entry name" value="PrsA_foldase"/>
</dbReference>
<feature type="domain" description="PpiC" evidence="11">
    <location>
        <begin position="156"/>
        <end position="246"/>
    </location>
</feature>
<name>A0A6B2JW16_9RHOB</name>
<dbReference type="InterPro" id="IPR023058">
    <property type="entry name" value="PPIase_PpiC_CS"/>
</dbReference>
<keyword evidence="10" id="KW-0732">Signal</keyword>
<comment type="catalytic activity">
    <reaction evidence="1">
        <text>[protein]-peptidylproline (omega=180) = [protein]-peptidylproline (omega=0)</text>
        <dbReference type="Rhea" id="RHEA:16237"/>
        <dbReference type="Rhea" id="RHEA-COMP:10747"/>
        <dbReference type="Rhea" id="RHEA-COMP:10748"/>
        <dbReference type="ChEBI" id="CHEBI:83833"/>
        <dbReference type="ChEBI" id="CHEBI:83834"/>
        <dbReference type="EC" id="5.2.1.8"/>
    </reaction>
</comment>
<feature type="region of interest" description="Disordered" evidence="9">
    <location>
        <begin position="281"/>
        <end position="305"/>
    </location>
</feature>
<organism evidence="12 13">
    <name type="scientific">Pseudoroseicyclus tamaricis</name>
    <dbReference type="NCBI Taxonomy" id="2705421"/>
    <lineage>
        <taxon>Bacteria</taxon>
        <taxon>Pseudomonadati</taxon>
        <taxon>Pseudomonadota</taxon>
        <taxon>Alphaproteobacteria</taxon>
        <taxon>Rhodobacterales</taxon>
        <taxon>Paracoccaceae</taxon>
        <taxon>Pseudoroseicyclus</taxon>
    </lineage>
</organism>
<dbReference type="Gene3D" id="3.10.50.40">
    <property type="match status" value="1"/>
</dbReference>
<accession>A0A6B2JW16</accession>
<evidence type="ECO:0000256" key="1">
    <source>
        <dbReference type="ARBA" id="ARBA00000971"/>
    </source>
</evidence>
<proteinExistence type="inferred from homology"/>
<keyword evidence="13" id="KW-1185">Reference proteome</keyword>
<dbReference type="PROSITE" id="PS01096">
    <property type="entry name" value="PPIC_PPIASE_1"/>
    <property type="match status" value="1"/>
</dbReference>
<comment type="caution">
    <text evidence="12">The sequence shown here is derived from an EMBL/GenBank/DDBJ whole genome shotgun (WGS) entry which is preliminary data.</text>
</comment>
<feature type="chain" id="PRO_5025582073" description="Parvulin-like PPIase" evidence="10">
    <location>
        <begin position="24"/>
        <end position="305"/>
    </location>
</feature>
<dbReference type="PROSITE" id="PS50198">
    <property type="entry name" value="PPIC_PPIASE_2"/>
    <property type="match status" value="1"/>
</dbReference>
<evidence type="ECO:0000259" key="11">
    <source>
        <dbReference type="PROSITE" id="PS50198"/>
    </source>
</evidence>
<evidence type="ECO:0000256" key="9">
    <source>
        <dbReference type="SAM" id="MobiDB-lite"/>
    </source>
</evidence>
<dbReference type="RefSeq" id="WP_163895872.1">
    <property type="nucleotide sequence ID" value="NZ_JAAFYS010000004.1"/>
</dbReference>
<dbReference type="InterPro" id="IPR046357">
    <property type="entry name" value="PPIase_dom_sf"/>
</dbReference>
<dbReference type="InterPro" id="IPR027304">
    <property type="entry name" value="Trigger_fact/SurA_dom_sf"/>
</dbReference>
<dbReference type="GO" id="GO:0003755">
    <property type="term" value="F:peptidyl-prolyl cis-trans isomerase activity"/>
    <property type="evidence" value="ECO:0007669"/>
    <property type="project" value="UniProtKB-KW"/>
</dbReference>
<dbReference type="PANTHER" id="PTHR47245">
    <property type="entry name" value="PEPTIDYLPROLYL ISOMERASE"/>
    <property type="match status" value="1"/>
</dbReference>
<dbReference type="Pfam" id="PF13616">
    <property type="entry name" value="Rotamase_3"/>
    <property type="match status" value="1"/>
</dbReference>
<evidence type="ECO:0000256" key="6">
    <source>
        <dbReference type="ARBA" id="ARBA00030642"/>
    </source>
</evidence>
<dbReference type="InterPro" id="IPR000297">
    <property type="entry name" value="PPIase_PpiC"/>
</dbReference>
<evidence type="ECO:0000256" key="5">
    <source>
        <dbReference type="ARBA" id="ARBA00023110"/>
    </source>
</evidence>
<evidence type="ECO:0000256" key="8">
    <source>
        <dbReference type="PROSITE-ProRule" id="PRU00278"/>
    </source>
</evidence>
<dbReference type="EC" id="5.2.1.8" evidence="3"/>
<reference evidence="12 13" key="1">
    <citation type="submission" date="2020-02" db="EMBL/GenBank/DDBJ databases">
        <title>Pseudoroseicyclus tamarix, sp. nov., isolated from offshore sediment of a Tamarix chinensis forest.</title>
        <authorList>
            <person name="Gai Y."/>
        </authorList>
    </citation>
    <scope>NUCLEOTIDE SEQUENCE [LARGE SCALE GENOMIC DNA]</scope>
    <source>
        <strain evidence="12 13">CLL3-39</strain>
    </source>
</reference>